<dbReference type="AlphaFoldDB" id="A0AA37BGQ2"/>
<dbReference type="InterPro" id="IPR036568">
    <property type="entry name" value="GGCT-like_sf"/>
</dbReference>
<dbReference type="PANTHER" id="PTHR31544">
    <property type="entry name" value="AIG2-LIKE PROTEIN D"/>
    <property type="match status" value="1"/>
</dbReference>
<feature type="region of interest" description="Disordered" evidence="3">
    <location>
        <begin position="1"/>
        <end position="28"/>
    </location>
</feature>
<accession>A0AA37BGQ2</accession>
<dbReference type="EMBL" id="BMQD01000007">
    <property type="protein sequence ID" value="GGK65970.1"/>
    <property type="molecule type" value="Genomic_DNA"/>
</dbReference>
<evidence type="ECO:0000313" key="5">
    <source>
        <dbReference type="EMBL" id="GGK65970.1"/>
    </source>
</evidence>
<dbReference type="PANTHER" id="PTHR31544:SF2">
    <property type="entry name" value="AIG2-LIKE PROTEIN D"/>
    <property type="match status" value="1"/>
</dbReference>
<evidence type="ECO:0000256" key="1">
    <source>
        <dbReference type="ARBA" id="ARBA00022679"/>
    </source>
</evidence>
<keyword evidence="1" id="KW-0808">Transferase</keyword>
<evidence type="ECO:0000256" key="3">
    <source>
        <dbReference type="SAM" id="MobiDB-lite"/>
    </source>
</evidence>
<comment type="caution">
    <text evidence="5">The sequence shown here is derived from an EMBL/GenBank/DDBJ whole genome shotgun (WGS) entry which is preliminary data.</text>
</comment>
<organism evidence="5 6">
    <name type="scientific">Planomonospora parontospora</name>
    <dbReference type="NCBI Taxonomy" id="58119"/>
    <lineage>
        <taxon>Bacteria</taxon>
        <taxon>Bacillati</taxon>
        <taxon>Actinomycetota</taxon>
        <taxon>Actinomycetes</taxon>
        <taxon>Streptosporangiales</taxon>
        <taxon>Streptosporangiaceae</taxon>
        <taxon>Planomonospora</taxon>
    </lineage>
</organism>
<dbReference type="CDD" id="cd06661">
    <property type="entry name" value="GGCT_like"/>
    <property type="match status" value="1"/>
</dbReference>
<dbReference type="InterPro" id="IPR045038">
    <property type="entry name" value="AIG2-like"/>
</dbReference>
<gene>
    <name evidence="5" type="ORF">GCM10010126_26660</name>
</gene>
<evidence type="ECO:0000313" key="6">
    <source>
        <dbReference type="Proteomes" id="UP000627984"/>
    </source>
</evidence>
<dbReference type="Pfam" id="PF06094">
    <property type="entry name" value="GGACT"/>
    <property type="match status" value="1"/>
</dbReference>
<reference evidence="5" key="1">
    <citation type="journal article" date="2014" name="Int. J. Syst. Evol. Microbiol.">
        <title>Complete genome sequence of Corynebacterium casei LMG S-19264T (=DSM 44701T), isolated from a smear-ripened cheese.</title>
        <authorList>
            <consortium name="US DOE Joint Genome Institute (JGI-PGF)"/>
            <person name="Walter F."/>
            <person name="Albersmeier A."/>
            <person name="Kalinowski J."/>
            <person name="Ruckert C."/>
        </authorList>
    </citation>
    <scope>NUCLEOTIDE SEQUENCE</scope>
    <source>
        <strain evidence="5">JCM 3093</strain>
    </source>
</reference>
<dbReference type="InterPro" id="IPR013024">
    <property type="entry name" value="GGCT-like"/>
</dbReference>
<proteinExistence type="predicted"/>
<dbReference type="GO" id="GO:0016740">
    <property type="term" value="F:transferase activity"/>
    <property type="evidence" value="ECO:0007669"/>
    <property type="project" value="UniProtKB-KW"/>
</dbReference>
<evidence type="ECO:0000259" key="4">
    <source>
        <dbReference type="Pfam" id="PF06094"/>
    </source>
</evidence>
<evidence type="ECO:0000256" key="2">
    <source>
        <dbReference type="ARBA" id="ARBA00030602"/>
    </source>
</evidence>
<reference evidence="5" key="2">
    <citation type="submission" date="2022-09" db="EMBL/GenBank/DDBJ databases">
        <authorList>
            <person name="Sun Q."/>
            <person name="Ohkuma M."/>
        </authorList>
    </citation>
    <scope>NUCLEOTIDE SEQUENCE</scope>
    <source>
        <strain evidence="5">JCM 3093</strain>
    </source>
</reference>
<feature type="domain" description="Gamma-glutamylcyclotransferase AIG2-like" evidence="4">
    <location>
        <begin position="37"/>
        <end position="142"/>
    </location>
</feature>
<name>A0AA37BGQ2_9ACTN</name>
<sequence>MMPVGGGRGEARVGVDDTGAVRRTAPDGAGPAEEGALFVYGTLMFPEVLRALLGRVPESAPAVVAGWRAARLPGHVYPVLVPAETGTARGLLLTGLTAGEWRVLDEYEGPLYDLRPVVLTDGRRGRAYISADPSAASAEDWDAGRFAAEHLSAYLGECAGWATEDGRTG</sequence>
<protein>
    <recommendedName>
        <fullName evidence="2">Putative gamma-glutamylcyclotransferase</fullName>
    </recommendedName>
</protein>
<dbReference type="Proteomes" id="UP000627984">
    <property type="component" value="Unassembled WGS sequence"/>
</dbReference>
<dbReference type="InterPro" id="IPR009288">
    <property type="entry name" value="AIG2-like_dom"/>
</dbReference>
<dbReference type="Gene3D" id="3.10.490.10">
    <property type="entry name" value="Gamma-glutamyl cyclotransferase-like"/>
    <property type="match status" value="1"/>
</dbReference>
<dbReference type="SUPFAM" id="SSF110857">
    <property type="entry name" value="Gamma-glutamyl cyclotransferase-like"/>
    <property type="match status" value="1"/>
</dbReference>